<dbReference type="Proteomes" id="UP000198892">
    <property type="component" value="Unassembled WGS sequence"/>
</dbReference>
<reference evidence="2" key="1">
    <citation type="submission" date="2016-10" db="EMBL/GenBank/DDBJ databases">
        <authorList>
            <person name="Varghese N."/>
            <person name="Submissions S."/>
        </authorList>
    </citation>
    <scope>NUCLEOTIDE SEQUENCE [LARGE SCALE GENOMIC DNA]</scope>
    <source>
        <strain evidence="2">S7</strain>
    </source>
</reference>
<evidence type="ECO:0000313" key="2">
    <source>
        <dbReference type="Proteomes" id="UP000198892"/>
    </source>
</evidence>
<dbReference type="AlphaFoldDB" id="A0A1I5YIJ1"/>
<organism evidence="1 2">
    <name type="scientific">Salibacterium halotolerans</name>
    <dbReference type="NCBI Taxonomy" id="1884432"/>
    <lineage>
        <taxon>Bacteria</taxon>
        <taxon>Bacillati</taxon>
        <taxon>Bacillota</taxon>
        <taxon>Bacilli</taxon>
        <taxon>Bacillales</taxon>
        <taxon>Bacillaceae</taxon>
    </lineage>
</organism>
<dbReference type="EMBL" id="FOXD01000054">
    <property type="protein sequence ID" value="SFQ43990.1"/>
    <property type="molecule type" value="Genomic_DNA"/>
</dbReference>
<gene>
    <name evidence="1" type="ORF">SAMN05518683_1541</name>
</gene>
<name>A0A1I5YIJ1_9BACI</name>
<evidence type="ECO:0000313" key="1">
    <source>
        <dbReference type="EMBL" id="SFQ43990.1"/>
    </source>
</evidence>
<feature type="non-terminal residue" evidence="1">
    <location>
        <position position="1"/>
    </location>
</feature>
<proteinExistence type="predicted"/>
<protein>
    <submittedName>
        <fullName evidence="1">Uncharacterized protein</fullName>
    </submittedName>
</protein>
<keyword evidence="2" id="KW-1185">Reference proteome</keyword>
<accession>A0A1I5YIJ1</accession>
<sequence>GAAKLLSWVYARMDKMNAASALLVFVL</sequence>